<feature type="region of interest" description="Disordered" evidence="1">
    <location>
        <begin position="52"/>
        <end position="73"/>
    </location>
</feature>
<keyword evidence="3" id="KW-1185">Reference proteome</keyword>
<accession>A0A9D3XA81</accession>
<name>A0A9D3XA81_9SAUR</name>
<dbReference type="AlphaFoldDB" id="A0A9D3XA81"/>
<reference evidence="2" key="1">
    <citation type="submission" date="2021-09" db="EMBL/GenBank/DDBJ databases">
        <title>The genome of Mauremys mutica provides insights into the evolution of semi-aquatic lifestyle.</title>
        <authorList>
            <person name="Gong S."/>
            <person name="Gao Y."/>
        </authorList>
    </citation>
    <scope>NUCLEOTIDE SEQUENCE</scope>
    <source>
        <strain evidence="2">MM-2020</strain>
        <tissue evidence="2">Muscle</tissue>
    </source>
</reference>
<proteinExistence type="predicted"/>
<evidence type="ECO:0000256" key="1">
    <source>
        <dbReference type="SAM" id="MobiDB-lite"/>
    </source>
</evidence>
<evidence type="ECO:0000313" key="3">
    <source>
        <dbReference type="Proteomes" id="UP000827986"/>
    </source>
</evidence>
<evidence type="ECO:0000313" key="2">
    <source>
        <dbReference type="EMBL" id="KAH1176794.1"/>
    </source>
</evidence>
<organism evidence="2 3">
    <name type="scientific">Mauremys mutica</name>
    <name type="common">yellowpond turtle</name>
    <dbReference type="NCBI Taxonomy" id="74926"/>
    <lineage>
        <taxon>Eukaryota</taxon>
        <taxon>Metazoa</taxon>
        <taxon>Chordata</taxon>
        <taxon>Craniata</taxon>
        <taxon>Vertebrata</taxon>
        <taxon>Euteleostomi</taxon>
        <taxon>Archelosauria</taxon>
        <taxon>Testudinata</taxon>
        <taxon>Testudines</taxon>
        <taxon>Cryptodira</taxon>
        <taxon>Durocryptodira</taxon>
        <taxon>Testudinoidea</taxon>
        <taxon>Geoemydidae</taxon>
        <taxon>Geoemydinae</taxon>
        <taxon>Mauremys</taxon>
    </lineage>
</organism>
<comment type="caution">
    <text evidence="2">The sequence shown here is derived from an EMBL/GenBank/DDBJ whole genome shotgun (WGS) entry which is preliminary data.</text>
</comment>
<dbReference type="EMBL" id="JAHDVG010000474">
    <property type="protein sequence ID" value="KAH1176794.1"/>
    <property type="molecule type" value="Genomic_DNA"/>
</dbReference>
<gene>
    <name evidence="2" type="ORF">KIL84_010496</name>
</gene>
<dbReference type="Proteomes" id="UP000827986">
    <property type="component" value="Unassembled WGS sequence"/>
</dbReference>
<protein>
    <submittedName>
        <fullName evidence="2">Uncharacterized protein</fullName>
    </submittedName>
</protein>
<sequence length="108" mass="11741">MLEYPHTTPSEKRGWGKFGMCRAAVARERGDFPKLQGCGCWGETPPLLHTPPASGLPQCRRAGETPPHTLLPSPSSVAAVAGETPYFPALARGLPRWGREGTYITLER</sequence>